<dbReference type="Proteomes" id="UP000198553">
    <property type="component" value="Unassembled WGS sequence"/>
</dbReference>
<dbReference type="EMBL" id="FOBW01000002">
    <property type="protein sequence ID" value="SEM27994.1"/>
    <property type="molecule type" value="Genomic_DNA"/>
</dbReference>
<keyword evidence="2" id="KW-1185">Reference proteome</keyword>
<gene>
    <name evidence="1" type="ORF">SAMN05192533_10222</name>
</gene>
<organism evidence="1 2">
    <name type="scientific">Mesobacillus persicus</name>
    <dbReference type="NCBI Taxonomy" id="930146"/>
    <lineage>
        <taxon>Bacteria</taxon>
        <taxon>Bacillati</taxon>
        <taxon>Bacillota</taxon>
        <taxon>Bacilli</taxon>
        <taxon>Bacillales</taxon>
        <taxon>Bacillaceae</taxon>
        <taxon>Mesobacillus</taxon>
    </lineage>
</organism>
<evidence type="ECO:0000313" key="1">
    <source>
        <dbReference type="EMBL" id="SEM27994.1"/>
    </source>
</evidence>
<evidence type="ECO:0008006" key="3">
    <source>
        <dbReference type="Google" id="ProtNLM"/>
    </source>
</evidence>
<evidence type="ECO:0000313" key="2">
    <source>
        <dbReference type="Proteomes" id="UP000198553"/>
    </source>
</evidence>
<dbReference type="OrthoDB" id="2928545at2"/>
<dbReference type="STRING" id="930146.SAMN05192533_10222"/>
<sequence length="111" mass="12689">MWLKNEGFFIAELLLSLSAWLMAACVLLPLSISLITQSVDLRREADALHLLYDRLQEMKIRTEPLGNESINRNGTVFTIRAINHSPESLVEVCVDFDGYFTQKISKCAWEE</sequence>
<proteinExistence type="predicted"/>
<dbReference type="PROSITE" id="PS51257">
    <property type="entry name" value="PROKAR_LIPOPROTEIN"/>
    <property type="match status" value="1"/>
</dbReference>
<name>A0A1H7X330_9BACI</name>
<accession>A0A1H7X330</accession>
<protein>
    <recommendedName>
        <fullName evidence="3">Competence protein ComGE</fullName>
    </recommendedName>
</protein>
<dbReference type="RefSeq" id="WP_090740947.1">
    <property type="nucleotide sequence ID" value="NZ_FOBW01000002.1"/>
</dbReference>
<dbReference type="AlphaFoldDB" id="A0A1H7X330"/>
<reference evidence="2" key="1">
    <citation type="submission" date="2016-10" db="EMBL/GenBank/DDBJ databases">
        <authorList>
            <person name="Varghese N."/>
            <person name="Submissions S."/>
        </authorList>
    </citation>
    <scope>NUCLEOTIDE SEQUENCE [LARGE SCALE GENOMIC DNA]</scope>
    <source>
        <strain evidence="2">B48,IBRC-M 10115,DSM 25386,CECT 8001</strain>
    </source>
</reference>